<keyword evidence="2" id="KW-1185">Reference proteome</keyword>
<gene>
    <name evidence="1" type="ORF">AAG747_15970</name>
</gene>
<sequence>MLKFLTRHYVFFSLLLLVGAIAGYSFLYADQYVSRWMGAKLTGYINQHPSNRYACKIGELEVSLWKASIDLNEIHIYPKDSLKWHHQSRGNYVFDKIRVEGWAWWELFTQKKIYVESLTVQGAKCIFFLEDSLKVKGLTGEKALWEEYLKAISIGQLAIHGFNGACYQAQHEEELLYQVDSMYAEIQGVHREIQGNNEEVRYEQMYVKLNRFTANSLPDHHLEVKNIEVNSQKRTLTMEDLLLQPRLGKKAFNRQLIRQKDWIQAYFSKIRLQGFHPKTWRHISMIQVVRPTVSIYRDRNLPSPRGYKPLPSQLLREMDVSFAIDSIRIRQGGVVYEEVAKGKSSPGQIAFSAVNALGKHLTNIPQVGKALALQKEVSPKAFTLTASGKVLGEGRMYASLQVPVFQENNQFELTGKITGLNKHMLNPVLEPLASVRLQSGRFRSINFHFIADEHRARGRLKADYEELKIVLFKQKAKGVQKRRLASFLANQVIIRNKNLLGSKGFHLGTIAVARNKERSLFHYIWGAVKEGIMTSIVKSKGNKKK</sequence>
<evidence type="ECO:0000313" key="1">
    <source>
        <dbReference type="EMBL" id="MEN7549420.1"/>
    </source>
</evidence>
<evidence type="ECO:0008006" key="3">
    <source>
        <dbReference type="Google" id="ProtNLM"/>
    </source>
</evidence>
<comment type="caution">
    <text evidence="1">The sequence shown here is derived from an EMBL/GenBank/DDBJ whole genome shotgun (WGS) entry which is preliminary data.</text>
</comment>
<dbReference type="RefSeq" id="WP_346822195.1">
    <property type="nucleotide sequence ID" value="NZ_JBDKWZ010000008.1"/>
</dbReference>
<protein>
    <recommendedName>
        <fullName evidence="3">DUF748 domain-containing protein</fullName>
    </recommendedName>
</protein>
<proteinExistence type="predicted"/>
<dbReference type="AlphaFoldDB" id="A0AAW9SAA7"/>
<dbReference type="Proteomes" id="UP001403385">
    <property type="component" value="Unassembled WGS sequence"/>
</dbReference>
<name>A0AAW9SAA7_9BACT</name>
<evidence type="ECO:0000313" key="2">
    <source>
        <dbReference type="Proteomes" id="UP001403385"/>
    </source>
</evidence>
<accession>A0AAW9SAA7</accession>
<organism evidence="1 2">
    <name type="scientific">Rapidithrix thailandica</name>
    <dbReference type="NCBI Taxonomy" id="413964"/>
    <lineage>
        <taxon>Bacteria</taxon>
        <taxon>Pseudomonadati</taxon>
        <taxon>Bacteroidota</taxon>
        <taxon>Cytophagia</taxon>
        <taxon>Cytophagales</taxon>
        <taxon>Flammeovirgaceae</taxon>
        <taxon>Rapidithrix</taxon>
    </lineage>
</organism>
<dbReference type="EMBL" id="JBDKWZ010000008">
    <property type="protein sequence ID" value="MEN7549420.1"/>
    <property type="molecule type" value="Genomic_DNA"/>
</dbReference>
<reference evidence="1 2" key="1">
    <citation type="submission" date="2024-04" db="EMBL/GenBank/DDBJ databases">
        <title>Novel genus in family Flammeovirgaceae.</title>
        <authorList>
            <person name="Nguyen T.H."/>
            <person name="Vuong T.Q."/>
            <person name="Le H."/>
            <person name="Kim S.-G."/>
        </authorList>
    </citation>
    <scope>NUCLEOTIDE SEQUENCE [LARGE SCALE GENOMIC DNA]</scope>
    <source>
        <strain evidence="1 2">JCM 23209</strain>
    </source>
</reference>